<dbReference type="GO" id="GO:0004140">
    <property type="term" value="F:dephospho-CoA kinase activity"/>
    <property type="evidence" value="ECO:0007669"/>
    <property type="project" value="UniProtKB-EC"/>
</dbReference>
<organism evidence="9 10">
    <name type="scientific">Aquipuribacter hungaricus</name>
    <dbReference type="NCBI Taxonomy" id="545624"/>
    <lineage>
        <taxon>Bacteria</taxon>
        <taxon>Bacillati</taxon>
        <taxon>Actinomycetota</taxon>
        <taxon>Actinomycetes</taxon>
        <taxon>Micrococcales</taxon>
        <taxon>Intrasporangiaceae</taxon>
        <taxon>Aquipuribacter</taxon>
    </lineage>
</organism>
<dbReference type="Gene3D" id="3.30.460.10">
    <property type="entry name" value="Beta Polymerase, domain 2"/>
    <property type="match status" value="1"/>
</dbReference>
<keyword evidence="6 9" id="KW-0808">Transferase</keyword>
<evidence type="ECO:0000256" key="8">
    <source>
        <dbReference type="SAM" id="MobiDB-lite"/>
    </source>
</evidence>
<dbReference type="Proteomes" id="UP001595685">
    <property type="component" value="Unassembled WGS sequence"/>
</dbReference>
<keyword evidence="10" id="KW-1185">Reference proteome</keyword>
<comment type="similarity">
    <text evidence="1">In the N-terminal section; belongs to the CoaE family.</text>
</comment>
<comment type="subcellular location">
    <subcellularLocation>
        <location evidence="6">Cytoplasm</location>
    </subcellularLocation>
</comment>
<dbReference type="CDD" id="cd02022">
    <property type="entry name" value="DPCK"/>
    <property type="match status" value="1"/>
</dbReference>
<gene>
    <name evidence="6 9" type="primary">coaE</name>
    <name evidence="9" type="ORF">ACFOLH_04130</name>
</gene>
<feature type="region of interest" description="Disordered" evidence="8">
    <location>
        <begin position="288"/>
        <end position="312"/>
    </location>
</feature>
<dbReference type="InterPro" id="IPR027417">
    <property type="entry name" value="P-loop_NTPase"/>
</dbReference>
<dbReference type="InterPro" id="IPR043519">
    <property type="entry name" value="NT_sf"/>
</dbReference>
<dbReference type="RefSeq" id="WP_376983707.1">
    <property type="nucleotide sequence ID" value="NZ_JBHRWW010000002.1"/>
</dbReference>
<keyword evidence="6" id="KW-0173">Coenzyme A biosynthesis</keyword>
<dbReference type="EMBL" id="JBHRWW010000002">
    <property type="protein sequence ID" value="MFC3687522.1"/>
    <property type="molecule type" value="Genomic_DNA"/>
</dbReference>
<dbReference type="Pfam" id="PF04229">
    <property type="entry name" value="GrpB"/>
    <property type="match status" value="1"/>
</dbReference>
<evidence type="ECO:0000313" key="10">
    <source>
        <dbReference type="Proteomes" id="UP001595685"/>
    </source>
</evidence>
<dbReference type="PANTHER" id="PTHR10695">
    <property type="entry name" value="DEPHOSPHO-COA KINASE-RELATED"/>
    <property type="match status" value="1"/>
</dbReference>
<keyword evidence="4 6" id="KW-0547">Nucleotide-binding</keyword>
<evidence type="ECO:0000256" key="7">
    <source>
        <dbReference type="NCBIfam" id="TIGR00152"/>
    </source>
</evidence>
<dbReference type="EC" id="2.7.1.24" evidence="6 7"/>
<dbReference type="HAMAP" id="MF_00376">
    <property type="entry name" value="Dephospho_CoA_kinase"/>
    <property type="match status" value="1"/>
</dbReference>
<keyword evidence="3 6" id="KW-0963">Cytoplasm</keyword>
<dbReference type="NCBIfam" id="NF002879">
    <property type="entry name" value="PRK03333.1"/>
    <property type="match status" value="1"/>
</dbReference>
<protein>
    <recommendedName>
        <fullName evidence="6 7">Dephospho-CoA kinase</fullName>
        <ecNumber evidence="6 7">2.7.1.24</ecNumber>
    </recommendedName>
    <alternativeName>
        <fullName evidence="6">Dephosphocoenzyme A kinase</fullName>
    </alternativeName>
</protein>
<evidence type="ECO:0000256" key="5">
    <source>
        <dbReference type="ARBA" id="ARBA00022840"/>
    </source>
</evidence>
<sequence length="397" mass="42008">MLRVGLTGGIGAGKSTVARRLAARGAVVVDADQLAREVVAPGSPGLAEVAREFGPGVLAADGSLDRGALGAVVFGDAEARGRLEALTHPRIRALTEERVAAAPDDAVVVHDVPLLVELRYEARYHLTVVVHAGAEERVRRLVDERGSTEEDARRRVAAQADDDARRRAADVWLDNTGAPGAVLAQVDALWDDRLLLFEAGVRARRPAPRDDGLVLSPPDPAWQAAGARLAARVARAAGEAAVRVDHTGSTAVPGLPAKDVVDLQLVVPDLAAADAVADRLATAGFPRHEGVVSDTPKPGAGTGGWEKRLHGSADPGRAVNLHVRAAGSPGARYALLCRDWLRAEPGERDGYAALKQRLAAQHDRREDYAAAKEPWFTDVAWPQMQAWAARTGWSPPA</sequence>
<dbReference type="InterPro" id="IPR001977">
    <property type="entry name" value="Depp_CoAkinase"/>
</dbReference>
<evidence type="ECO:0000313" key="9">
    <source>
        <dbReference type="EMBL" id="MFC3687522.1"/>
    </source>
</evidence>
<comment type="caution">
    <text evidence="9">The sequence shown here is derived from an EMBL/GenBank/DDBJ whole genome shotgun (WGS) entry which is preliminary data.</text>
</comment>
<dbReference type="Pfam" id="PF01121">
    <property type="entry name" value="CoaE"/>
    <property type="match status" value="1"/>
</dbReference>
<dbReference type="SUPFAM" id="SSF52540">
    <property type="entry name" value="P-loop containing nucleoside triphosphate hydrolases"/>
    <property type="match status" value="1"/>
</dbReference>
<keyword evidence="6 9" id="KW-0418">Kinase</keyword>
<comment type="similarity">
    <text evidence="2">In the C-terminal section; belongs to the UPF0157 (GrpB) family.</text>
</comment>
<dbReference type="PANTHER" id="PTHR10695:SF46">
    <property type="entry name" value="BIFUNCTIONAL COENZYME A SYNTHASE-RELATED"/>
    <property type="match status" value="1"/>
</dbReference>
<dbReference type="SUPFAM" id="SSF81301">
    <property type="entry name" value="Nucleotidyltransferase"/>
    <property type="match status" value="1"/>
</dbReference>
<comment type="similarity">
    <text evidence="6">Belongs to the CoaE family.</text>
</comment>
<reference evidence="10" key="1">
    <citation type="journal article" date="2019" name="Int. J. Syst. Evol. Microbiol.">
        <title>The Global Catalogue of Microorganisms (GCM) 10K type strain sequencing project: providing services to taxonomists for standard genome sequencing and annotation.</title>
        <authorList>
            <consortium name="The Broad Institute Genomics Platform"/>
            <consortium name="The Broad Institute Genome Sequencing Center for Infectious Disease"/>
            <person name="Wu L."/>
            <person name="Ma J."/>
        </authorList>
    </citation>
    <scope>NUCLEOTIDE SEQUENCE [LARGE SCALE GENOMIC DNA]</scope>
    <source>
        <strain evidence="10">NCAIM B.02333</strain>
    </source>
</reference>
<feature type="binding site" evidence="6">
    <location>
        <begin position="11"/>
        <end position="16"/>
    </location>
    <ligand>
        <name>ATP</name>
        <dbReference type="ChEBI" id="CHEBI:30616"/>
    </ligand>
</feature>
<accession>A0ABV7WF28</accession>
<dbReference type="InterPro" id="IPR007344">
    <property type="entry name" value="GrpB/CoaE"/>
</dbReference>
<dbReference type="PROSITE" id="PS51219">
    <property type="entry name" value="DPCK"/>
    <property type="match status" value="1"/>
</dbReference>
<evidence type="ECO:0000256" key="1">
    <source>
        <dbReference type="ARBA" id="ARBA00008826"/>
    </source>
</evidence>
<comment type="catalytic activity">
    <reaction evidence="6">
        <text>3'-dephospho-CoA + ATP = ADP + CoA + H(+)</text>
        <dbReference type="Rhea" id="RHEA:18245"/>
        <dbReference type="ChEBI" id="CHEBI:15378"/>
        <dbReference type="ChEBI" id="CHEBI:30616"/>
        <dbReference type="ChEBI" id="CHEBI:57287"/>
        <dbReference type="ChEBI" id="CHEBI:57328"/>
        <dbReference type="ChEBI" id="CHEBI:456216"/>
        <dbReference type="EC" id="2.7.1.24"/>
    </reaction>
</comment>
<keyword evidence="5 6" id="KW-0067">ATP-binding</keyword>
<dbReference type="NCBIfam" id="TIGR00152">
    <property type="entry name" value="dephospho-CoA kinase"/>
    <property type="match status" value="1"/>
</dbReference>
<evidence type="ECO:0000256" key="4">
    <source>
        <dbReference type="ARBA" id="ARBA00022741"/>
    </source>
</evidence>
<name>A0ABV7WF28_9MICO</name>
<comment type="pathway">
    <text evidence="6">Cofactor biosynthesis; coenzyme A biosynthesis; CoA from (R)-pantothenate: step 5/5.</text>
</comment>
<evidence type="ECO:0000256" key="6">
    <source>
        <dbReference type="HAMAP-Rule" id="MF_00376"/>
    </source>
</evidence>
<evidence type="ECO:0000256" key="3">
    <source>
        <dbReference type="ARBA" id="ARBA00022490"/>
    </source>
</evidence>
<comment type="function">
    <text evidence="6">Catalyzes the phosphorylation of the 3'-hydroxyl group of dephosphocoenzyme A to form coenzyme A.</text>
</comment>
<dbReference type="Gene3D" id="3.40.50.300">
    <property type="entry name" value="P-loop containing nucleotide triphosphate hydrolases"/>
    <property type="match status" value="1"/>
</dbReference>
<evidence type="ECO:0000256" key="2">
    <source>
        <dbReference type="ARBA" id="ARBA00011058"/>
    </source>
</evidence>
<proteinExistence type="inferred from homology"/>